<proteinExistence type="predicted"/>
<evidence type="ECO:0000313" key="1">
    <source>
        <dbReference type="EMBL" id="KAF1940341.1"/>
    </source>
</evidence>
<evidence type="ECO:0000313" key="2">
    <source>
        <dbReference type="Proteomes" id="UP000800038"/>
    </source>
</evidence>
<dbReference type="EMBL" id="ML976064">
    <property type="protein sequence ID" value="KAF1940341.1"/>
    <property type="molecule type" value="Genomic_DNA"/>
</dbReference>
<sequence>MPRKSRQECAPAENVQLGPAVCKGELVFSVTHIFINFNKHFRARGCMSD</sequence>
<accession>A0A6A5SI79</accession>
<protein>
    <submittedName>
        <fullName evidence="1">Uncharacterized protein</fullName>
    </submittedName>
</protein>
<keyword evidence="2" id="KW-1185">Reference proteome</keyword>
<gene>
    <name evidence="1" type="ORF">EJ02DRAFT_424005</name>
</gene>
<dbReference type="AlphaFoldDB" id="A0A6A5SI79"/>
<name>A0A6A5SI79_9PLEO</name>
<organism evidence="1 2">
    <name type="scientific">Clathrospora elynae</name>
    <dbReference type="NCBI Taxonomy" id="706981"/>
    <lineage>
        <taxon>Eukaryota</taxon>
        <taxon>Fungi</taxon>
        <taxon>Dikarya</taxon>
        <taxon>Ascomycota</taxon>
        <taxon>Pezizomycotina</taxon>
        <taxon>Dothideomycetes</taxon>
        <taxon>Pleosporomycetidae</taxon>
        <taxon>Pleosporales</taxon>
        <taxon>Diademaceae</taxon>
        <taxon>Clathrospora</taxon>
    </lineage>
</organism>
<reference evidence="1" key="1">
    <citation type="journal article" date="2020" name="Stud. Mycol.">
        <title>101 Dothideomycetes genomes: a test case for predicting lifestyles and emergence of pathogens.</title>
        <authorList>
            <person name="Haridas S."/>
            <person name="Albert R."/>
            <person name="Binder M."/>
            <person name="Bloem J."/>
            <person name="Labutti K."/>
            <person name="Salamov A."/>
            <person name="Andreopoulos B."/>
            <person name="Baker S."/>
            <person name="Barry K."/>
            <person name="Bills G."/>
            <person name="Bluhm B."/>
            <person name="Cannon C."/>
            <person name="Castanera R."/>
            <person name="Culley D."/>
            <person name="Daum C."/>
            <person name="Ezra D."/>
            <person name="Gonzalez J."/>
            <person name="Henrissat B."/>
            <person name="Kuo A."/>
            <person name="Liang C."/>
            <person name="Lipzen A."/>
            <person name="Lutzoni F."/>
            <person name="Magnuson J."/>
            <person name="Mondo S."/>
            <person name="Nolan M."/>
            <person name="Ohm R."/>
            <person name="Pangilinan J."/>
            <person name="Park H.-J."/>
            <person name="Ramirez L."/>
            <person name="Alfaro M."/>
            <person name="Sun H."/>
            <person name="Tritt A."/>
            <person name="Yoshinaga Y."/>
            <person name="Zwiers L.-H."/>
            <person name="Turgeon B."/>
            <person name="Goodwin S."/>
            <person name="Spatafora J."/>
            <person name="Crous P."/>
            <person name="Grigoriev I."/>
        </authorList>
    </citation>
    <scope>NUCLEOTIDE SEQUENCE</scope>
    <source>
        <strain evidence="1">CBS 161.51</strain>
    </source>
</reference>
<dbReference type="Proteomes" id="UP000800038">
    <property type="component" value="Unassembled WGS sequence"/>
</dbReference>